<dbReference type="AlphaFoldDB" id="A0A368L3G9"/>
<evidence type="ECO:0000259" key="1">
    <source>
        <dbReference type="Pfam" id="PF18228"/>
    </source>
</evidence>
<keyword evidence="3" id="KW-1185">Reference proteome</keyword>
<sequence>MFDIACIERNSKIFCSTTLNDHTEITPLTLTFWNTDQYIAQWLDAINNLVSGTHMKVGLITDIQSPADSSGVVYWAVYRDNSVVYFQEHFCRKIDHSKIQSRGYLESLILPRKSNEEFSEDVSEWILDILDLKNWLHK</sequence>
<evidence type="ECO:0000313" key="3">
    <source>
        <dbReference type="Proteomes" id="UP000252357"/>
    </source>
</evidence>
<gene>
    <name evidence="2" type="ORF">DU000_04340</name>
</gene>
<dbReference type="Pfam" id="PF18228">
    <property type="entry name" value="CdiI_N"/>
    <property type="match status" value="1"/>
</dbReference>
<comment type="caution">
    <text evidence="2">The sequence shown here is derived from an EMBL/GenBank/DDBJ whole genome shotgun (WGS) entry which is preliminary data.</text>
</comment>
<dbReference type="Proteomes" id="UP000252357">
    <property type="component" value="Unassembled WGS sequence"/>
</dbReference>
<feature type="domain" description="CdiI C-terminal" evidence="1">
    <location>
        <begin position="30"/>
        <end position="135"/>
    </location>
</feature>
<dbReference type="Gene3D" id="3.30.2450.20">
    <property type="match status" value="1"/>
</dbReference>
<name>A0A368L3G9_9BURK</name>
<accession>A0A368L3G9</accession>
<evidence type="ECO:0000313" key="2">
    <source>
        <dbReference type="EMBL" id="RCS58075.1"/>
    </source>
</evidence>
<organism evidence="2 3">
    <name type="scientific">Parvibium lacunae</name>
    <dbReference type="NCBI Taxonomy" id="1888893"/>
    <lineage>
        <taxon>Bacteria</taxon>
        <taxon>Pseudomonadati</taxon>
        <taxon>Pseudomonadota</taxon>
        <taxon>Betaproteobacteria</taxon>
        <taxon>Burkholderiales</taxon>
        <taxon>Alcaligenaceae</taxon>
        <taxon>Parvibium</taxon>
    </lineage>
</organism>
<dbReference type="InterPro" id="IPR040509">
    <property type="entry name" value="CdiI_C"/>
</dbReference>
<reference evidence="2 3" key="1">
    <citation type="journal article" date="2018" name="Int. J. Syst. Evol. Microbiol.">
        <title>Parvibium lacunae gen. nov., sp. nov., a new member of the family Alcaligenaceae isolated from a freshwater pond.</title>
        <authorList>
            <person name="Chen W.M."/>
            <person name="Xie P.B."/>
            <person name="Hsu M.Y."/>
            <person name="Sheu S.Y."/>
        </authorList>
    </citation>
    <scope>NUCLEOTIDE SEQUENCE [LARGE SCALE GENOMIC DNA]</scope>
    <source>
        <strain evidence="2 3">KMB9</strain>
    </source>
</reference>
<dbReference type="RefSeq" id="WP_114402161.1">
    <property type="nucleotide sequence ID" value="NZ_QPGB01000002.1"/>
</dbReference>
<dbReference type="OrthoDB" id="3700386at2"/>
<proteinExistence type="predicted"/>
<protein>
    <recommendedName>
        <fullName evidence="1">CdiI C-terminal domain-containing protein</fullName>
    </recommendedName>
</protein>
<dbReference type="InterPro" id="IPR053755">
    <property type="entry name" value="CDI_immunity_sf"/>
</dbReference>
<dbReference type="EMBL" id="QPGB01000002">
    <property type="protein sequence ID" value="RCS58075.1"/>
    <property type="molecule type" value="Genomic_DNA"/>
</dbReference>